<evidence type="ECO:0000313" key="4">
    <source>
        <dbReference type="EMBL" id="CAD6239469.1"/>
    </source>
</evidence>
<keyword evidence="3" id="KW-0012">Acyltransferase</keyword>
<dbReference type="Pfam" id="PF02458">
    <property type="entry name" value="Transferase"/>
    <property type="match status" value="1"/>
</dbReference>
<evidence type="ECO:0000313" key="5">
    <source>
        <dbReference type="Proteomes" id="UP000604825"/>
    </source>
</evidence>
<keyword evidence="5" id="KW-1185">Reference proteome</keyword>
<dbReference type="InterPro" id="IPR023213">
    <property type="entry name" value="CAT-like_dom_sf"/>
</dbReference>
<comment type="caution">
    <text evidence="4">The sequence shown here is derived from an EMBL/GenBank/DDBJ whole genome shotgun (WGS) entry which is preliminary data.</text>
</comment>
<name>A0A811PEV0_9POAL</name>
<dbReference type="Proteomes" id="UP000604825">
    <property type="component" value="Unassembled WGS sequence"/>
</dbReference>
<dbReference type="AlphaFoldDB" id="A0A811PEV0"/>
<dbReference type="OrthoDB" id="690388at2759"/>
<dbReference type="Gene3D" id="3.30.559.10">
    <property type="entry name" value="Chloramphenicol acetyltransferase-like domain"/>
    <property type="match status" value="1"/>
</dbReference>
<accession>A0A811PEV0</accession>
<dbReference type="PANTHER" id="PTHR31642">
    <property type="entry name" value="TRICHOTHECENE 3-O-ACETYLTRANSFERASE"/>
    <property type="match status" value="1"/>
</dbReference>
<dbReference type="GO" id="GO:0016747">
    <property type="term" value="F:acyltransferase activity, transferring groups other than amino-acyl groups"/>
    <property type="evidence" value="ECO:0007669"/>
    <property type="project" value="UniProtKB-ARBA"/>
</dbReference>
<dbReference type="InterPro" id="IPR050317">
    <property type="entry name" value="Plant_Fungal_Acyltransferase"/>
</dbReference>
<gene>
    <name evidence="4" type="ORF">NCGR_LOCUS26409</name>
</gene>
<organism evidence="4 5">
    <name type="scientific">Miscanthus lutarioriparius</name>
    <dbReference type="NCBI Taxonomy" id="422564"/>
    <lineage>
        <taxon>Eukaryota</taxon>
        <taxon>Viridiplantae</taxon>
        <taxon>Streptophyta</taxon>
        <taxon>Embryophyta</taxon>
        <taxon>Tracheophyta</taxon>
        <taxon>Spermatophyta</taxon>
        <taxon>Magnoliopsida</taxon>
        <taxon>Liliopsida</taxon>
        <taxon>Poales</taxon>
        <taxon>Poaceae</taxon>
        <taxon>PACMAD clade</taxon>
        <taxon>Panicoideae</taxon>
        <taxon>Andropogonodae</taxon>
        <taxon>Andropogoneae</taxon>
        <taxon>Saccharinae</taxon>
        <taxon>Miscanthus</taxon>
    </lineage>
</organism>
<evidence type="ECO:0000256" key="1">
    <source>
        <dbReference type="ARBA" id="ARBA00009861"/>
    </source>
</evidence>
<dbReference type="EMBL" id="CAJGYO010000006">
    <property type="protein sequence ID" value="CAD6239469.1"/>
    <property type="molecule type" value="Genomic_DNA"/>
</dbReference>
<reference evidence="4" key="1">
    <citation type="submission" date="2020-10" db="EMBL/GenBank/DDBJ databases">
        <authorList>
            <person name="Han B."/>
            <person name="Lu T."/>
            <person name="Zhao Q."/>
            <person name="Huang X."/>
            <person name="Zhao Y."/>
        </authorList>
    </citation>
    <scope>NUCLEOTIDE SEQUENCE</scope>
</reference>
<keyword evidence="2" id="KW-0808">Transferase</keyword>
<protein>
    <submittedName>
        <fullName evidence="4">Uncharacterized protein</fullName>
    </submittedName>
</protein>
<evidence type="ECO:0000256" key="3">
    <source>
        <dbReference type="ARBA" id="ARBA00023315"/>
    </source>
</evidence>
<sequence>MGVTGAVRDIASEALASVAGRVKGAIDRMDNELVRSAIDYYETMAMAETDSRPVKGTLLETDLQIISWLGMPVYDADFGWGKPWVMLRAESIRGGFVYLMNDGPADDAGVRVLMCMEAANMKELERLLYEKL</sequence>
<proteinExistence type="inferred from homology"/>
<evidence type="ECO:0000256" key="2">
    <source>
        <dbReference type="ARBA" id="ARBA00022679"/>
    </source>
</evidence>
<dbReference type="PANTHER" id="PTHR31642:SF16">
    <property type="entry name" value="OS08G0543400 PROTEIN"/>
    <property type="match status" value="1"/>
</dbReference>
<comment type="similarity">
    <text evidence="1">Belongs to the plant acyltransferase family.</text>
</comment>